<keyword evidence="10" id="KW-0472">Membrane</keyword>
<dbReference type="PANTHER" id="PTHR24421:SF10">
    <property type="entry name" value="NITRATE_NITRITE SENSOR PROTEIN NARQ"/>
    <property type="match status" value="1"/>
</dbReference>
<reference evidence="13 14" key="1">
    <citation type="submission" date="2020-08" db="EMBL/GenBank/DDBJ databases">
        <title>Sequencing the genomes of 1000 actinobacteria strains.</title>
        <authorList>
            <person name="Klenk H.-P."/>
        </authorList>
    </citation>
    <scope>NUCLEOTIDE SEQUENCE [LARGE SCALE GENOMIC DNA]</scope>
    <source>
        <strain evidence="13 14">DSM 105369</strain>
    </source>
</reference>
<keyword evidence="10" id="KW-1133">Transmembrane helix</keyword>
<dbReference type="InterPro" id="IPR003594">
    <property type="entry name" value="HATPase_dom"/>
</dbReference>
<evidence type="ECO:0000256" key="6">
    <source>
        <dbReference type="ARBA" id="ARBA00022777"/>
    </source>
</evidence>
<evidence type="ECO:0000259" key="12">
    <source>
        <dbReference type="Pfam" id="PF07730"/>
    </source>
</evidence>
<dbReference type="EC" id="2.7.13.3" evidence="2"/>
<dbReference type="CDD" id="cd16917">
    <property type="entry name" value="HATPase_UhpB-NarQ-NarX-like"/>
    <property type="match status" value="1"/>
</dbReference>
<feature type="transmembrane region" description="Helical" evidence="10">
    <location>
        <begin position="98"/>
        <end position="117"/>
    </location>
</feature>
<dbReference type="Proteomes" id="UP000559182">
    <property type="component" value="Unassembled WGS sequence"/>
</dbReference>
<sequence length="425" mass="46018">MSDSWRHTLTIDDSWTRPLPARWWRLDAPVALLWLVVAAACTEAYRAVGALAQDQTDLRLQYLYVVIPCAALVVRRRFPLSATAFVTCAWVVTGQLDGQLTTTLGIQFVYLFAIYSGTAWSRHRVIGGWVVGGCLLVLAGWVAYALAIKGYAGPGGSQLVPGWLGATIITILTNVIYLGGAVLLGILEWRNLRRRTELELQARTIDEQAEQLRQKAVDAERLRIARELHDVVAHHVSVIGVQAGAARRVLAKQPEAAREALAGIEDSSRSAVTEMRSLLGTLRSGPEPDRAPTPGLDDLGQLIDDYRTSGLTVDYAVADTEPPRAATAPPSVGLAIYRTVQEALANVQRHSTATRASVVTRFGERADRAYAEVEILDDGHARTGTGGTGLGLVGMRERASALGGEVEVGPRQTAGYRVRVRLPFG</sequence>
<evidence type="ECO:0000256" key="7">
    <source>
        <dbReference type="ARBA" id="ARBA00022840"/>
    </source>
</evidence>
<dbReference type="Gene3D" id="1.20.5.1930">
    <property type="match status" value="1"/>
</dbReference>
<proteinExistence type="predicted"/>
<comment type="catalytic activity">
    <reaction evidence="1">
        <text>ATP + protein L-histidine = ADP + protein N-phospho-L-histidine.</text>
        <dbReference type="EC" id="2.7.13.3"/>
    </reaction>
</comment>
<evidence type="ECO:0000256" key="3">
    <source>
        <dbReference type="ARBA" id="ARBA00022553"/>
    </source>
</evidence>
<name>A0A839NCD2_9MICO</name>
<feature type="coiled-coil region" evidence="9">
    <location>
        <begin position="195"/>
        <end position="222"/>
    </location>
</feature>
<feature type="transmembrane region" description="Helical" evidence="10">
    <location>
        <begin position="163"/>
        <end position="187"/>
    </location>
</feature>
<dbReference type="RefSeq" id="WP_183322412.1">
    <property type="nucleotide sequence ID" value="NZ_JACHVQ010000004.1"/>
</dbReference>
<dbReference type="GO" id="GO:0005524">
    <property type="term" value="F:ATP binding"/>
    <property type="evidence" value="ECO:0007669"/>
    <property type="project" value="UniProtKB-KW"/>
</dbReference>
<dbReference type="SUPFAM" id="SSF55874">
    <property type="entry name" value="ATPase domain of HSP90 chaperone/DNA topoisomerase II/histidine kinase"/>
    <property type="match status" value="1"/>
</dbReference>
<evidence type="ECO:0000256" key="4">
    <source>
        <dbReference type="ARBA" id="ARBA00022679"/>
    </source>
</evidence>
<feature type="transmembrane region" description="Helical" evidence="10">
    <location>
        <begin position="60"/>
        <end position="78"/>
    </location>
</feature>
<evidence type="ECO:0000313" key="13">
    <source>
        <dbReference type="EMBL" id="MBB2893943.1"/>
    </source>
</evidence>
<organism evidence="13 14">
    <name type="scientific">Flexivirga oryzae</name>
    <dbReference type="NCBI Taxonomy" id="1794944"/>
    <lineage>
        <taxon>Bacteria</taxon>
        <taxon>Bacillati</taxon>
        <taxon>Actinomycetota</taxon>
        <taxon>Actinomycetes</taxon>
        <taxon>Micrococcales</taxon>
        <taxon>Dermacoccaceae</taxon>
        <taxon>Flexivirga</taxon>
    </lineage>
</organism>
<protein>
    <recommendedName>
        <fullName evidence="2">histidine kinase</fullName>
        <ecNumber evidence="2">2.7.13.3</ecNumber>
    </recommendedName>
</protein>
<dbReference type="PANTHER" id="PTHR24421">
    <property type="entry name" value="NITRATE/NITRITE SENSOR PROTEIN NARX-RELATED"/>
    <property type="match status" value="1"/>
</dbReference>
<evidence type="ECO:0000259" key="11">
    <source>
        <dbReference type="Pfam" id="PF02518"/>
    </source>
</evidence>
<evidence type="ECO:0000256" key="8">
    <source>
        <dbReference type="ARBA" id="ARBA00023012"/>
    </source>
</evidence>
<evidence type="ECO:0000256" key="9">
    <source>
        <dbReference type="SAM" id="Coils"/>
    </source>
</evidence>
<evidence type="ECO:0000256" key="1">
    <source>
        <dbReference type="ARBA" id="ARBA00000085"/>
    </source>
</evidence>
<dbReference type="EMBL" id="JACHVQ010000004">
    <property type="protein sequence ID" value="MBB2893943.1"/>
    <property type="molecule type" value="Genomic_DNA"/>
</dbReference>
<keyword evidence="10" id="KW-0812">Transmembrane</keyword>
<dbReference type="GO" id="GO:0046983">
    <property type="term" value="F:protein dimerization activity"/>
    <property type="evidence" value="ECO:0007669"/>
    <property type="project" value="InterPro"/>
</dbReference>
<dbReference type="Gene3D" id="3.30.565.10">
    <property type="entry name" value="Histidine kinase-like ATPase, C-terminal domain"/>
    <property type="match status" value="1"/>
</dbReference>
<evidence type="ECO:0000256" key="5">
    <source>
        <dbReference type="ARBA" id="ARBA00022741"/>
    </source>
</evidence>
<accession>A0A839NCD2</accession>
<keyword evidence="9" id="KW-0175">Coiled coil</keyword>
<keyword evidence="6 13" id="KW-0418">Kinase</keyword>
<dbReference type="Pfam" id="PF02518">
    <property type="entry name" value="HATPase_c"/>
    <property type="match status" value="1"/>
</dbReference>
<dbReference type="GO" id="GO:0000155">
    <property type="term" value="F:phosphorelay sensor kinase activity"/>
    <property type="evidence" value="ECO:0007669"/>
    <property type="project" value="InterPro"/>
</dbReference>
<dbReference type="InterPro" id="IPR036890">
    <property type="entry name" value="HATPase_C_sf"/>
</dbReference>
<dbReference type="InterPro" id="IPR011712">
    <property type="entry name" value="Sig_transdc_His_kin_sub3_dim/P"/>
</dbReference>
<dbReference type="GO" id="GO:0016020">
    <property type="term" value="C:membrane"/>
    <property type="evidence" value="ECO:0007669"/>
    <property type="project" value="InterPro"/>
</dbReference>
<keyword evidence="4" id="KW-0808">Transferase</keyword>
<dbReference type="Pfam" id="PF07730">
    <property type="entry name" value="HisKA_3"/>
    <property type="match status" value="1"/>
</dbReference>
<feature type="transmembrane region" description="Helical" evidence="10">
    <location>
        <begin position="129"/>
        <end position="151"/>
    </location>
</feature>
<feature type="domain" description="Histidine kinase/HSP90-like ATPase" evidence="11">
    <location>
        <begin position="335"/>
        <end position="424"/>
    </location>
</feature>
<evidence type="ECO:0000256" key="2">
    <source>
        <dbReference type="ARBA" id="ARBA00012438"/>
    </source>
</evidence>
<feature type="transmembrane region" description="Helical" evidence="10">
    <location>
        <begin position="28"/>
        <end position="48"/>
    </location>
</feature>
<dbReference type="InterPro" id="IPR050482">
    <property type="entry name" value="Sensor_HK_TwoCompSys"/>
</dbReference>
<comment type="caution">
    <text evidence="13">The sequence shown here is derived from an EMBL/GenBank/DDBJ whole genome shotgun (WGS) entry which is preliminary data.</text>
</comment>
<feature type="domain" description="Signal transduction histidine kinase subgroup 3 dimerisation and phosphoacceptor" evidence="12">
    <location>
        <begin position="220"/>
        <end position="285"/>
    </location>
</feature>
<keyword evidence="5" id="KW-0547">Nucleotide-binding</keyword>
<dbReference type="AlphaFoldDB" id="A0A839NCD2"/>
<keyword evidence="3" id="KW-0597">Phosphoprotein</keyword>
<keyword evidence="14" id="KW-1185">Reference proteome</keyword>
<keyword evidence="7" id="KW-0067">ATP-binding</keyword>
<keyword evidence="8" id="KW-0902">Two-component regulatory system</keyword>
<gene>
    <name evidence="13" type="ORF">FHU39_003979</name>
</gene>
<evidence type="ECO:0000313" key="14">
    <source>
        <dbReference type="Proteomes" id="UP000559182"/>
    </source>
</evidence>
<evidence type="ECO:0000256" key="10">
    <source>
        <dbReference type="SAM" id="Phobius"/>
    </source>
</evidence>